<dbReference type="PROSITE" id="PS00171">
    <property type="entry name" value="TIM_1"/>
    <property type="match status" value="1"/>
</dbReference>
<keyword evidence="11" id="KW-1185">Reference proteome</keyword>
<dbReference type="InterPro" id="IPR000652">
    <property type="entry name" value="Triosephosphate_isomerase"/>
</dbReference>
<dbReference type="Proteomes" id="UP000501602">
    <property type="component" value="Chromosome"/>
</dbReference>
<dbReference type="AlphaFoldDB" id="A0A6H1UDP5"/>
<evidence type="ECO:0000256" key="9">
    <source>
        <dbReference type="RuleBase" id="RU363013"/>
    </source>
</evidence>
<feature type="active site" description="Proton acceptor" evidence="8">
    <location>
        <position position="174"/>
    </location>
</feature>
<dbReference type="Gene3D" id="3.20.20.70">
    <property type="entry name" value="Aldolase class I"/>
    <property type="match status" value="1"/>
</dbReference>
<feature type="binding site" evidence="8">
    <location>
        <begin position="240"/>
        <end position="241"/>
    </location>
    <ligand>
        <name>substrate</name>
    </ligand>
</feature>
<keyword evidence="6 8" id="KW-0324">Glycolysis</keyword>
<comment type="pathway">
    <text evidence="2">Carbohydrate metabolism; erythritol degradation.</text>
</comment>
<gene>
    <name evidence="8" type="primary">tpiA</name>
    <name evidence="10" type="ORF">HER31_02910</name>
</gene>
<dbReference type="InterPro" id="IPR022896">
    <property type="entry name" value="TrioseP_Isoase_bac/euk"/>
</dbReference>
<dbReference type="FunFam" id="3.20.20.70:FF:000016">
    <property type="entry name" value="Triosephosphate isomerase"/>
    <property type="match status" value="1"/>
</dbReference>
<comment type="pathway">
    <text evidence="1 8 9">Carbohydrate degradation; glycolysis; D-glyceraldehyde 3-phosphate from glycerone phosphate: step 1/1.</text>
</comment>
<reference evidence="10 11" key="1">
    <citation type="submission" date="2020-04" db="EMBL/GenBank/DDBJ databases">
        <title>Ferrimonas sp. S7 isolated from sea water.</title>
        <authorList>
            <person name="Bae S.S."/>
            <person name="Baek K."/>
        </authorList>
    </citation>
    <scope>NUCLEOTIDE SEQUENCE [LARGE SCALE GENOMIC DNA]</scope>
    <source>
        <strain evidence="10 11">S7</strain>
    </source>
</reference>
<dbReference type="InterPro" id="IPR035990">
    <property type="entry name" value="TIM_sf"/>
</dbReference>
<evidence type="ECO:0000313" key="10">
    <source>
        <dbReference type="EMBL" id="QIZ75922.1"/>
    </source>
</evidence>
<protein>
    <recommendedName>
        <fullName evidence="8 9">Triosephosphate isomerase</fullName>
        <shortName evidence="8">TIM</shortName>
        <shortName evidence="8">TPI</shortName>
        <ecNumber evidence="8 9">5.3.1.1</ecNumber>
    </recommendedName>
    <alternativeName>
        <fullName evidence="8">Triose-phosphate isomerase</fullName>
    </alternativeName>
</protein>
<dbReference type="NCBIfam" id="TIGR00419">
    <property type="entry name" value="tim"/>
    <property type="match status" value="1"/>
</dbReference>
<feature type="active site" description="Electrophile" evidence="8">
    <location>
        <position position="102"/>
    </location>
</feature>
<dbReference type="UniPathway" id="UPA00138"/>
<keyword evidence="7 8" id="KW-0413">Isomerase</keyword>
<sequence>MATRRPVIAANWKMAGSQQLGEEVLEKFKLLPSSSAEVVICPPSVYLDSLQQQLSKHSSELVNHRISLGAQNMSHQEFGAYTGETSGAMLKEFGCSYVIIGHSERRRMYGESSDIVADKFIMAQKMGLTPILCVGESLAAREANRTFEVLNGELNAVLDKVGIMAFDNALIAYEPLWAIGTGKSATPEQAQEVHAFIRQRLTEISPFVGEKIRILYGGSVKPSNAADLFTRPDVDGGLVGGASLNASDFVNLCRIASESE</sequence>
<feature type="binding site" evidence="8">
    <location>
        <position position="219"/>
    </location>
    <ligand>
        <name>substrate</name>
    </ligand>
</feature>
<dbReference type="GO" id="GO:0006094">
    <property type="term" value="P:gluconeogenesis"/>
    <property type="evidence" value="ECO:0007669"/>
    <property type="project" value="UniProtKB-UniRule"/>
</dbReference>
<evidence type="ECO:0000256" key="2">
    <source>
        <dbReference type="ARBA" id="ARBA00004939"/>
    </source>
</evidence>
<dbReference type="UniPathway" id="UPA00109">
    <property type="reaction ID" value="UER00189"/>
</dbReference>
<dbReference type="GO" id="GO:0019563">
    <property type="term" value="P:glycerol catabolic process"/>
    <property type="evidence" value="ECO:0007669"/>
    <property type="project" value="TreeGrafter"/>
</dbReference>
<dbReference type="InterPro" id="IPR013785">
    <property type="entry name" value="Aldolase_TIM"/>
</dbReference>
<dbReference type="GO" id="GO:0004807">
    <property type="term" value="F:triose-phosphate isomerase activity"/>
    <property type="evidence" value="ECO:0007669"/>
    <property type="project" value="UniProtKB-UniRule"/>
</dbReference>
<feature type="binding site" evidence="8">
    <location>
        <begin position="11"/>
        <end position="13"/>
    </location>
    <ligand>
        <name>substrate</name>
    </ligand>
</feature>
<evidence type="ECO:0000256" key="8">
    <source>
        <dbReference type="HAMAP-Rule" id="MF_00147"/>
    </source>
</evidence>
<dbReference type="EMBL" id="CP051180">
    <property type="protein sequence ID" value="QIZ75922.1"/>
    <property type="molecule type" value="Genomic_DNA"/>
</dbReference>
<dbReference type="GO" id="GO:0005829">
    <property type="term" value="C:cytosol"/>
    <property type="evidence" value="ECO:0007669"/>
    <property type="project" value="TreeGrafter"/>
</dbReference>
<dbReference type="EC" id="5.3.1.1" evidence="8 9"/>
<organism evidence="10 11">
    <name type="scientific">Ferrimonas lipolytica</name>
    <dbReference type="NCBI Taxonomy" id="2724191"/>
    <lineage>
        <taxon>Bacteria</taxon>
        <taxon>Pseudomonadati</taxon>
        <taxon>Pseudomonadota</taxon>
        <taxon>Gammaproteobacteria</taxon>
        <taxon>Alteromonadales</taxon>
        <taxon>Ferrimonadaceae</taxon>
        <taxon>Ferrimonas</taxon>
    </lineage>
</organism>
<dbReference type="Pfam" id="PF00121">
    <property type="entry name" value="TIM"/>
    <property type="match status" value="1"/>
</dbReference>
<proteinExistence type="inferred from homology"/>
<comment type="subunit">
    <text evidence="8 9">Homodimer.</text>
</comment>
<comment type="similarity">
    <text evidence="3 8 9">Belongs to the triosephosphate isomerase family.</text>
</comment>
<comment type="pathway">
    <text evidence="8 9">Carbohydrate biosynthesis; gluconeogenesis.</text>
</comment>
<name>A0A6H1UDP5_9GAMM</name>
<dbReference type="InterPro" id="IPR020861">
    <property type="entry name" value="Triosephosphate_isomerase_AS"/>
</dbReference>
<evidence type="ECO:0000256" key="6">
    <source>
        <dbReference type="ARBA" id="ARBA00023152"/>
    </source>
</evidence>
<dbReference type="CDD" id="cd00311">
    <property type="entry name" value="TIM"/>
    <property type="match status" value="1"/>
</dbReference>
<dbReference type="GO" id="GO:0006096">
    <property type="term" value="P:glycolytic process"/>
    <property type="evidence" value="ECO:0007669"/>
    <property type="project" value="UniProtKB-UniRule"/>
</dbReference>
<comment type="subcellular location">
    <subcellularLocation>
        <location evidence="8 9">Cytoplasm</location>
    </subcellularLocation>
</comment>
<dbReference type="PANTHER" id="PTHR21139:SF42">
    <property type="entry name" value="TRIOSEPHOSPHATE ISOMERASE"/>
    <property type="match status" value="1"/>
</dbReference>
<evidence type="ECO:0000256" key="5">
    <source>
        <dbReference type="ARBA" id="ARBA00022490"/>
    </source>
</evidence>
<comment type="function">
    <text evidence="8">Involved in the gluconeogenesis. Catalyzes stereospecifically the conversion of dihydroxyacetone phosphate (DHAP) to D-glyceraldehyde-3-phosphate (G3P).</text>
</comment>
<keyword evidence="4 8" id="KW-0312">Gluconeogenesis</keyword>
<keyword evidence="5 8" id="KW-0963">Cytoplasm</keyword>
<dbReference type="PANTHER" id="PTHR21139">
    <property type="entry name" value="TRIOSEPHOSPHATE ISOMERASE"/>
    <property type="match status" value="1"/>
</dbReference>
<dbReference type="HAMAP" id="MF_00147_B">
    <property type="entry name" value="TIM_B"/>
    <property type="match status" value="1"/>
</dbReference>
<dbReference type="GO" id="GO:0046166">
    <property type="term" value="P:glyceraldehyde-3-phosphate biosynthetic process"/>
    <property type="evidence" value="ECO:0007669"/>
    <property type="project" value="TreeGrafter"/>
</dbReference>
<comment type="catalytic activity">
    <reaction evidence="8 9">
        <text>D-glyceraldehyde 3-phosphate = dihydroxyacetone phosphate</text>
        <dbReference type="Rhea" id="RHEA:18585"/>
        <dbReference type="ChEBI" id="CHEBI:57642"/>
        <dbReference type="ChEBI" id="CHEBI:59776"/>
        <dbReference type="EC" id="5.3.1.1"/>
    </reaction>
</comment>
<evidence type="ECO:0000256" key="1">
    <source>
        <dbReference type="ARBA" id="ARBA00004680"/>
    </source>
</evidence>
<dbReference type="RefSeq" id="WP_168659183.1">
    <property type="nucleotide sequence ID" value="NZ_CP051180.1"/>
</dbReference>
<dbReference type="KEGG" id="fes:HER31_02910"/>
<dbReference type="SUPFAM" id="SSF51351">
    <property type="entry name" value="Triosephosphate isomerase (TIM)"/>
    <property type="match status" value="1"/>
</dbReference>
<evidence type="ECO:0000256" key="4">
    <source>
        <dbReference type="ARBA" id="ARBA00022432"/>
    </source>
</evidence>
<evidence type="ECO:0000256" key="7">
    <source>
        <dbReference type="ARBA" id="ARBA00023235"/>
    </source>
</evidence>
<evidence type="ECO:0000256" key="3">
    <source>
        <dbReference type="ARBA" id="ARBA00007422"/>
    </source>
</evidence>
<feature type="binding site" evidence="8">
    <location>
        <position position="180"/>
    </location>
    <ligand>
        <name>substrate</name>
    </ligand>
</feature>
<evidence type="ECO:0000313" key="11">
    <source>
        <dbReference type="Proteomes" id="UP000501602"/>
    </source>
</evidence>
<accession>A0A6H1UDP5</accession>
<dbReference type="PROSITE" id="PS51440">
    <property type="entry name" value="TIM_2"/>
    <property type="match status" value="1"/>
</dbReference>